<sequence length="145" mass="15613">MGKVLSLVVAGTPCEEGAALNARLERGGFPEVERFRGLNVIMSIDDEMGPFSGAPRCLSQHDGMAGSGANPGFQADAFTMVDEPFRTTEHIRLMRGLGRDAGEANIIAKLFDEPAFVLPQVVEDILHDTDISEASGQTKLRIDPK</sequence>
<name>A0A645HNK9_9ZZZZ</name>
<protein>
    <submittedName>
        <fullName evidence="1">Uncharacterized protein</fullName>
    </submittedName>
</protein>
<accession>A0A645HNK9</accession>
<evidence type="ECO:0000313" key="1">
    <source>
        <dbReference type="EMBL" id="MPN40042.1"/>
    </source>
</evidence>
<dbReference type="AlphaFoldDB" id="A0A645HNK9"/>
<gene>
    <name evidence="1" type="ORF">SDC9_187577</name>
</gene>
<comment type="caution">
    <text evidence="1">The sequence shown here is derived from an EMBL/GenBank/DDBJ whole genome shotgun (WGS) entry which is preliminary data.</text>
</comment>
<reference evidence="1" key="1">
    <citation type="submission" date="2019-08" db="EMBL/GenBank/DDBJ databases">
        <authorList>
            <person name="Kucharzyk K."/>
            <person name="Murdoch R.W."/>
            <person name="Higgins S."/>
            <person name="Loffler F."/>
        </authorList>
    </citation>
    <scope>NUCLEOTIDE SEQUENCE</scope>
</reference>
<proteinExistence type="predicted"/>
<dbReference type="EMBL" id="VSSQ01096212">
    <property type="protein sequence ID" value="MPN40042.1"/>
    <property type="molecule type" value="Genomic_DNA"/>
</dbReference>
<organism evidence="1">
    <name type="scientific">bioreactor metagenome</name>
    <dbReference type="NCBI Taxonomy" id="1076179"/>
    <lineage>
        <taxon>unclassified sequences</taxon>
        <taxon>metagenomes</taxon>
        <taxon>ecological metagenomes</taxon>
    </lineage>
</organism>